<feature type="compositionally biased region" description="Basic and acidic residues" evidence="4">
    <location>
        <begin position="229"/>
        <end position="241"/>
    </location>
</feature>
<dbReference type="KEGG" id="apro:F751_1334"/>
<dbReference type="SUPFAM" id="SSF56300">
    <property type="entry name" value="Metallo-dependent phosphatases"/>
    <property type="match status" value="1"/>
</dbReference>
<name>A0A087SEB5_AUXPR</name>
<evidence type="ECO:0000313" key="7">
    <source>
        <dbReference type="Proteomes" id="UP000028924"/>
    </source>
</evidence>
<reference evidence="6 7" key="1">
    <citation type="journal article" date="2014" name="BMC Genomics">
        <title>Oil accumulation mechanisms of the oleaginous microalga Chlorella protothecoides revealed through its genome, transcriptomes, and proteomes.</title>
        <authorList>
            <person name="Gao C."/>
            <person name="Wang Y."/>
            <person name="Shen Y."/>
            <person name="Yan D."/>
            <person name="He X."/>
            <person name="Dai J."/>
            <person name="Wu Q."/>
        </authorList>
    </citation>
    <scope>NUCLEOTIDE SEQUENCE [LARGE SCALE GENOMIC DNA]</scope>
    <source>
        <strain evidence="6 7">0710</strain>
    </source>
</reference>
<feature type="domain" description="Calcineurin-like phosphoesterase" evidence="5">
    <location>
        <begin position="1"/>
        <end position="152"/>
    </location>
</feature>
<dbReference type="STRING" id="3075.A0A087SEB5"/>
<protein>
    <recommendedName>
        <fullName evidence="2 3">Vacuolar protein sorting-associated protein 29</fullName>
    </recommendedName>
</protein>
<proteinExistence type="inferred from homology"/>
<dbReference type="Gene3D" id="3.60.21.10">
    <property type="match status" value="1"/>
</dbReference>
<evidence type="ECO:0000313" key="6">
    <source>
        <dbReference type="EMBL" id="KFM24069.1"/>
    </source>
</evidence>
<organism evidence="6 7">
    <name type="scientific">Auxenochlorella protothecoides</name>
    <name type="common">Green microalga</name>
    <name type="synonym">Chlorella protothecoides</name>
    <dbReference type="NCBI Taxonomy" id="3075"/>
    <lineage>
        <taxon>Eukaryota</taxon>
        <taxon>Viridiplantae</taxon>
        <taxon>Chlorophyta</taxon>
        <taxon>core chlorophytes</taxon>
        <taxon>Trebouxiophyceae</taxon>
        <taxon>Chlorellales</taxon>
        <taxon>Chlorellaceae</taxon>
        <taxon>Auxenochlorella</taxon>
    </lineage>
</organism>
<dbReference type="eggNOG" id="ENOG502SFAZ">
    <property type="taxonomic scope" value="Eukaryota"/>
</dbReference>
<sequence>MLVGLISDTHGVCDDQIIHAFRDAGVEHVVHAGDVGHHGGHAEVLEWLAPIAPVTAVRGNVDDGPDVDLPQHVVLRLAGWTMLVLHIAGMPPKVSKEAQALIALHDPEIVVTGHSHKYSVEKCPAGRLFINPGSAGPARFKLPRSAAILALTETQGEAKTDWKKFLAAWHRKGSLFIACWPHCVVVPPIAPRPCTPTPLPTTSMTLCRYIPRPRREVHCTPCKRASPGHRRDPWRQAERHGAQQAQQAQQALRPPTRPRPRPPS</sequence>
<dbReference type="InterPro" id="IPR029052">
    <property type="entry name" value="Metallo-depent_PP-like"/>
</dbReference>
<comment type="similarity">
    <text evidence="1 3">Belongs to the VPS29 family.</text>
</comment>
<feature type="compositionally biased region" description="Low complexity" evidence="4">
    <location>
        <begin position="242"/>
        <end position="254"/>
    </location>
</feature>
<dbReference type="InterPro" id="IPR000979">
    <property type="entry name" value="Phosphodiesterase_MJ0936/Vps29"/>
</dbReference>
<evidence type="ECO:0000259" key="5">
    <source>
        <dbReference type="Pfam" id="PF12850"/>
    </source>
</evidence>
<dbReference type="InterPro" id="IPR024654">
    <property type="entry name" value="Calcineurin-like_PHP_lpxH"/>
</dbReference>
<dbReference type="PANTHER" id="PTHR11124">
    <property type="entry name" value="VACUOLAR SORTING PROTEIN VPS29"/>
    <property type="match status" value="1"/>
</dbReference>
<evidence type="ECO:0000256" key="2">
    <source>
        <dbReference type="ARBA" id="ARBA00017767"/>
    </source>
</evidence>
<dbReference type="Proteomes" id="UP000028924">
    <property type="component" value="Unassembled WGS sequence"/>
</dbReference>
<dbReference type="AlphaFoldDB" id="A0A087SEB5"/>
<feature type="region of interest" description="Disordered" evidence="4">
    <location>
        <begin position="220"/>
        <end position="264"/>
    </location>
</feature>
<dbReference type="NCBIfam" id="TIGR00040">
    <property type="entry name" value="yfcE"/>
    <property type="match status" value="1"/>
</dbReference>
<accession>A0A087SEB5</accession>
<dbReference type="EMBL" id="KL662105">
    <property type="protein sequence ID" value="KFM24069.1"/>
    <property type="molecule type" value="Genomic_DNA"/>
</dbReference>
<keyword evidence="7" id="KW-1185">Reference proteome</keyword>
<dbReference type="OrthoDB" id="1918287at2759"/>
<gene>
    <name evidence="6" type="ORF">F751_1334</name>
</gene>
<evidence type="ECO:0000256" key="3">
    <source>
        <dbReference type="RuleBase" id="RU362040"/>
    </source>
</evidence>
<evidence type="ECO:0000256" key="4">
    <source>
        <dbReference type="SAM" id="MobiDB-lite"/>
    </source>
</evidence>
<dbReference type="GeneID" id="23612725"/>
<dbReference type="Pfam" id="PF12850">
    <property type="entry name" value="Metallophos_2"/>
    <property type="match status" value="1"/>
</dbReference>
<evidence type="ECO:0000256" key="1">
    <source>
        <dbReference type="ARBA" id="ARBA00005945"/>
    </source>
</evidence>
<dbReference type="RefSeq" id="XP_011396955.1">
    <property type="nucleotide sequence ID" value="XM_011398653.1"/>
</dbReference>